<feature type="signal peptide" evidence="1">
    <location>
        <begin position="1"/>
        <end position="18"/>
    </location>
</feature>
<evidence type="ECO:0000313" key="3">
    <source>
        <dbReference type="Proteomes" id="UP001155241"/>
    </source>
</evidence>
<gene>
    <name evidence="2" type="ORF">NG895_06215</name>
</gene>
<dbReference type="RefSeq" id="WP_252851602.1">
    <property type="nucleotide sequence ID" value="NZ_JAMXLR010000024.1"/>
</dbReference>
<keyword evidence="3" id="KW-1185">Reference proteome</keyword>
<protein>
    <recommendedName>
        <fullName evidence="4">Lipoprotein</fullName>
    </recommendedName>
</protein>
<comment type="caution">
    <text evidence="2">The sequence shown here is derived from an EMBL/GenBank/DDBJ whole genome shotgun (WGS) entry which is preliminary data.</text>
</comment>
<name>A0A9X2JFB0_9BACT</name>
<dbReference type="PROSITE" id="PS51257">
    <property type="entry name" value="PROKAR_LIPOPROTEIN"/>
    <property type="match status" value="1"/>
</dbReference>
<evidence type="ECO:0000256" key="1">
    <source>
        <dbReference type="SAM" id="SignalP"/>
    </source>
</evidence>
<reference evidence="2" key="1">
    <citation type="submission" date="2022-06" db="EMBL/GenBank/DDBJ databases">
        <title>Aeoliella straminimaris, a novel planctomycete from sediments.</title>
        <authorList>
            <person name="Vitorino I.R."/>
            <person name="Lage O.M."/>
        </authorList>
    </citation>
    <scope>NUCLEOTIDE SEQUENCE</scope>
    <source>
        <strain evidence="2">ICT_H6.2</strain>
    </source>
</reference>
<evidence type="ECO:0008006" key="4">
    <source>
        <dbReference type="Google" id="ProtNLM"/>
    </source>
</evidence>
<keyword evidence="1" id="KW-0732">Signal</keyword>
<proteinExistence type="predicted"/>
<accession>A0A9X2JFB0</accession>
<dbReference type="EMBL" id="JAMXLR010000024">
    <property type="protein sequence ID" value="MCO6043496.1"/>
    <property type="molecule type" value="Genomic_DNA"/>
</dbReference>
<evidence type="ECO:0000313" key="2">
    <source>
        <dbReference type="EMBL" id="MCO6043496.1"/>
    </source>
</evidence>
<feature type="chain" id="PRO_5040728364" description="Lipoprotein" evidence="1">
    <location>
        <begin position="19"/>
        <end position="138"/>
    </location>
</feature>
<sequence length="138" mass="15343">MFRSCMAGLLLCSVIVGCGPVGGMPSPGDNYPPVEEADLIGKKCTNRTGQDDGAFKWSFEKDRFVLEGTDIPPDLLLVLLGEDATAEKIEGTWEIDDSENIHFFVETDQPKDQPRESKLHIFFTGVIRIQTDDAQYVF</sequence>
<dbReference type="AlphaFoldDB" id="A0A9X2JFB0"/>
<dbReference type="Proteomes" id="UP001155241">
    <property type="component" value="Unassembled WGS sequence"/>
</dbReference>
<organism evidence="2 3">
    <name type="scientific">Aeoliella straminimaris</name>
    <dbReference type="NCBI Taxonomy" id="2954799"/>
    <lineage>
        <taxon>Bacteria</taxon>
        <taxon>Pseudomonadati</taxon>
        <taxon>Planctomycetota</taxon>
        <taxon>Planctomycetia</taxon>
        <taxon>Pirellulales</taxon>
        <taxon>Lacipirellulaceae</taxon>
        <taxon>Aeoliella</taxon>
    </lineage>
</organism>